<evidence type="ECO:0008006" key="5">
    <source>
        <dbReference type="Google" id="ProtNLM"/>
    </source>
</evidence>
<proteinExistence type="inferred from homology"/>
<dbReference type="InterPro" id="IPR051112">
    <property type="entry name" value="CWC26_splicing_factor"/>
</dbReference>
<dbReference type="GO" id="GO:0005684">
    <property type="term" value="C:U2-type spliceosomal complex"/>
    <property type="evidence" value="ECO:0007669"/>
    <property type="project" value="TreeGrafter"/>
</dbReference>
<dbReference type="PANTHER" id="PTHR31809:SF0">
    <property type="entry name" value="BUD13 HOMOLOG"/>
    <property type="match status" value="1"/>
</dbReference>
<dbReference type="AlphaFoldDB" id="A0A0L0FXH5"/>
<evidence type="ECO:0000256" key="2">
    <source>
        <dbReference type="SAM" id="MobiDB-lite"/>
    </source>
</evidence>
<sequence>MTRLIKALPDEVLFYFPRSSHDSPDLSPPRRTSRKHSPSQSPTKRRHTSHSDSSPPRRRQRQDSSDSSPVRRHQSANDDLSPPRKRRDHSEDLSPPRRSENGIKDGGIGSKVMADGTKAGLVEASMVVEAGRRKKEKEDRDFAKLDEATMGRHAETVRRDKKTGKKIDPKLERLQQRDADNKREAAEHAALRWGKGAVQERTQQQKMEDDIKVMAQPFARTADDKDLNDMLKERHRAEDPMAHLVKKKTKKQLPVYKGAAPPPNRYNIWPGYRWDGVDRGNQFEKKLFTMQADASANAADYLAWATEDM</sequence>
<gene>
    <name evidence="3" type="ORF">SARC_06159</name>
</gene>
<dbReference type="GO" id="GO:0003723">
    <property type="term" value="F:RNA binding"/>
    <property type="evidence" value="ECO:0007669"/>
    <property type="project" value="TreeGrafter"/>
</dbReference>
<evidence type="ECO:0000313" key="3">
    <source>
        <dbReference type="EMBL" id="KNC81532.1"/>
    </source>
</evidence>
<dbReference type="GeneID" id="25906663"/>
<comment type="similarity">
    <text evidence="1">Belongs to the CWC26 family.</text>
</comment>
<dbReference type="PANTHER" id="PTHR31809">
    <property type="entry name" value="BUD13 HOMOLOG"/>
    <property type="match status" value="1"/>
</dbReference>
<dbReference type="GO" id="GO:0070274">
    <property type="term" value="C:RES complex"/>
    <property type="evidence" value="ECO:0007669"/>
    <property type="project" value="TreeGrafter"/>
</dbReference>
<evidence type="ECO:0000256" key="1">
    <source>
        <dbReference type="ARBA" id="ARBA00011069"/>
    </source>
</evidence>
<name>A0A0L0FXH5_9EUKA</name>
<dbReference type="RefSeq" id="XP_014155434.1">
    <property type="nucleotide sequence ID" value="XM_014299959.1"/>
</dbReference>
<dbReference type="eggNOG" id="KOG2654">
    <property type="taxonomic scope" value="Eukaryota"/>
</dbReference>
<feature type="compositionally biased region" description="Basic and acidic residues" evidence="2">
    <location>
        <begin position="88"/>
        <end position="103"/>
    </location>
</feature>
<dbReference type="Pfam" id="PF09736">
    <property type="entry name" value="Bud13"/>
    <property type="match status" value="1"/>
</dbReference>
<dbReference type="InterPro" id="IPR018609">
    <property type="entry name" value="Bud13"/>
</dbReference>
<dbReference type="STRING" id="667725.A0A0L0FXH5"/>
<organism evidence="3 4">
    <name type="scientific">Sphaeroforma arctica JP610</name>
    <dbReference type="NCBI Taxonomy" id="667725"/>
    <lineage>
        <taxon>Eukaryota</taxon>
        <taxon>Ichthyosporea</taxon>
        <taxon>Ichthyophonida</taxon>
        <taxon>Sphaeroforma</taxon>
    </lineage>
</organism>
<dbReference type="EMBL" id="KQ242024">
    <property type="protein sequence ID" value="KNC81532.1"/>
    <property type="molecule type" value="Genomic_DNA"/>
</dbReference>
<feature type="compositionally biased region" description="Basic residues" evidence="2">
    <location>
        <begin position="31"/>
        <end position="48"/>
    </location>
</feature>
<keyword evidence="4" id="KW-1185">Reference proteome</keyword>
<feature type="region of interest" description="Disordered" evidence="2">
    <location>
        <begin position="1"/>
        <end position="185"/>
    </location>
</feature>
<evidence type="ECO:0000313" key="4">
    <source>
        <dbReference type="Proteomes" id="UP000054560"/>
    </source>
</evidence>
<accession>A0A0L0FXH5</accession>
<dbReference type="Proteomes" id="UP000054560">
    <property type="component" value="Unassembled WGS sequence"/>
</dbReference>
<feature type="compositionally biased region" description="Basic and acidic residues" evidence="2">
    <location>
        <begin position="136"/>
        <end position="158"/>
    </location>
</feature>
<dbReference type="GO" id="GO:0000398">
    <property type="term" value="P:mRNA splicing, via spliceosome"/>
    <property type="evidence" value="ECO:0007669"/>
    <property type="project" value="TreeGrafter"/>
</dbReference>
<reference evidence="3 4" key="1">
    <citation type="submission" date="2011-02" db="EMBL/GenBank/DDBJ databases">
        <title>The Genome Sequence of Sphaeroforma arctica JP610.</title>
        <authorList>
            <consortium name="The Broad Institute Genome Sequencing Platform"/>
            <person name="Russ C."/>
            <person name="Cuomo C."/>
            <person name="Young S.K."/>
            <person name="Zeng Q."/>
            <person name="Gargeya S."/>
            <person name="Alvarado L."/>
            <person name="Berlin A."/>
            <person name="Chapman S.B."/>
            <person name="Chen Z."/>
            <person name="Freedman E."/>
            <person name="Gellesch M."/>
            <person name="Goldberg J."/>
            <person name="Griggs A."/>
            <person name="Gujja S."/>
            <person name="Heilman E."/>
            <person name="Heiman D."/>
            <person name="Howarth C."/>
            <person name="Mehta T."/>
            <person name="Neiman D."/>
            <person name="Pearson M."/>
            <person name="Roberts A."/>
            <person name="Saif S."/>
            <person name="Shea T."/>
            <person name="Shenoy N."/>
            <person name="Sisk P."/>
            <person name="Stolte C."/>
            <person name="Sykes S."/>
            <person name="White J."/>
            <person name="Yandava C."/>
            <person name="Burger G."/>
            <person name="Gray M.W."/>
            <person name="Holland P.W.H."/>
            <person name="King N."/>
            <person name="Lang F.B.F."/>
            <person name="Roger A.J."/>
            <person name="Ruiz-Trillo I."/>
            <person name="Haas B."/>
            <person name="Nusbaum C."/>
            <person name="Birren B."/>
        </authorList>
    </citation>
    <scope>NUCLEOTIDE SEQUENCE [LARGE SCALE GENOMIC DNA]</scope>
    <source>
        <strain evidence="3 4">JP610</strain>
    </source>
</reference>
<protein>
    <recommendedName>
        <fullName evidence="5">BUD13 homolog</fullName>
    </recommendedName>
</protein>
<dbReference type="OrthoDB" id="6022at2759"/>
<feature type="compositionally biased region" description="Basic and acidic residues" evidence="2">
    <location>
        <begin position="165"/>
        <end position="185"/>
    </location>
</feature>